<feature type="domain" description="Htaa" evidence="1">
    <location>
        <begin position="13"/>
        <end position="146"/>
    </location>
</feature>
<proteinExistence type="predicted"/>
<name>A0ABP5FTL9_9MICC</name>
<dbReference type="InterPro" id="IPR007331">
    <property type="entry name" value="Htaa"/>
</dbReference>
<keyword evidence="3" id="KW-1185">Reference proteome</keyword>
<organism evidence="2 3">
    <name type="scientific">Yaniella flava</name>
    <dbReference type="NCBI Taxonomy" id="287930"/>
    <lineage>
        <taxon>Bacteria</taxon>
        <taxon>Bacillati</taxon>
        <taxon>Actinomycetota</taxon>
        <taxon>Actinomycetes</taxon>
        <taxon>Micrococcales</taxon>
        <taxon>Micrococcaceae</taxon>
        <taxon>Yaniella</taxon>
    </lineage>
</organism>
<dbReference type="Proteomes" id="UP001501461">
    <property type="component" value="Unassembled WGS sequence"/>
</dbReference>
<dbReference type="Pfam" id="PF04213">
    <property type="entry name" value="HtaA"/>
    <property type="match status" value="1"/>
</dbReference>
<evidence type="ECO:0000313" key="3">
    <source>
        <dbReference type="Proteomes" id="UP001501461"/>
    </source>
</evidence>
<gene>
    <name evidence="2" type="ORF">GCM10009720_10120</name>
</gene>
<accession>A0ABP5FTL9</accession>
<comment type="caution">
    <text evidence="2">The sequence shown here is derived from an EMBL/GenBank/DDBJ whole genome shotgun (WGS) entry which is preliminary data.</text>
</comment>
<reference evidence="3" key="1">
    <citation type="journal article" date="2019" name="Int. J. Syst. Evol. Microbiol.">
        <title>The Global Catalogue of Microorganisms (GCM) 10K type strain sequencing project: providing services to taxonomists for standard genome sequencing and annotation.</title>
        <authorList>
            <consortium name="The Broad Institute Genomics Platform"/>
            <consortium name="The Broad Institute Genome Sequencing Center for Infectious Disease"/>
            <person name="Wu L."/>
            <person name="Ma J."/>
        </authorList>
    </citation>
    <scope>NUCLEOTIDE SEQUENCE [LARGE SCALE GENOMIC DNA]</scope>
    <source>
        <strain evidence="3">JCM 13595</strain>
    </source>
</reference>
<sequence length="152" mass="17225">MKIFEQKAQIAGLAWGVHEPFRDYINRMSDGHMYALEGAELLETEETFFPLDTQRTSADALRFIGSLQFTGHHGMLAVRIQQPWLQQVDDMTALTITDPFEENARMPMVHVELGNDSAGSTQLMEEGADVFMGNYRTNTAFDPVRIVWIGKD</sequence>
<dbReference type="EMBL" id="BAAAMN010000016">
    <property type="protein sequence ID" value="GAA2031843.1"/>
    <property type="molecule type" value="Genomic_DNA"/>
</dbReference>
<protein>
    <recommendedName>
        <fullName evidence="1">Htaa domain-containing protein</fullName>
    </recommendedName>
</protein>
<evidence type="ECO:0000259" key="1">
    <source>
        <dbReference type="Pfam" id="PF04213"/>
    </source>
</evidence>
<dbReference type="RefSeq" id="WP_343956518.1">
    <property type="nucleotide sequence ID" value="NZ_BAAAMN010000016.1"/>
</dbReference>
<evidence type="ECO:0000313" key="2">
    <source>
        <dbReference type="EMBL" id="GAA2031843.1"/>
    </source>
</evidence>